<evidence type="ECO:0000256" key="1">
    <source>
        <dbReference type="ARBA" id="ARBA00001946"/>
    </source>
</evidence>
<gene>
    <name evidence="11" type="primary">ndk</name>
    <name evidence="15" type="ORF">BE08_36865</name>
</gene>
<dbReference type="InterPro" id="IPR034907">
    <property type="entry name" value="NDK-like_dom"/>
</dbReference>
<dbReference type="PANTHER" id="PTHR46161">
    <property type="entry name" value="NUCLEOSIDE DIPHOSPHATE KINASE"/>
    <property type="match status" value="1"/>
</dbReference>
<evidence type="ECO:0000256" key="10">
    <source>
        <dbReference type="ARBA" id="ARBA00023080"/>
    </source>
</evidence>
<dbReference type="SMART" id="SM00562">
    <property type="entry name" value="NDK"/>
    <property type="match status" value="1"/>
</dbReference>
<dbReference type="EMBL" id="JELY01003004">
    <property type="protein sequence ID" value="KYF51042.1"/>
    <property type="molecule type" value="Genomic_DNA"/>
</dbReference>
<dbReference type="GO" id="GO:0005737">
    <property type="term" value="C:cytoplasm"/>
    <property type="evidence" value="ECO:0007669"/>
    <property type="project" value="UniProtKB-SubCell"/>
</dbReference>
<evidence type="ECO:0000256" key="5">
    <source>
        <dbReference type="ARBA" id="ARBA00022723"/>
    </source>
</evidence>
<comment type="catalytic activity">
    <reaction evidence="11">
        <text>a 2'-deoxyribonucleoside 5'-diphosphate + ATP = a 2'-deoxyribonucleoside 5'-triphosphate + ADP</text>
        <dbReference type="Rhea" id="RHEA:44640"/>
        <dbReference type="ChEBI" id="CHEBI:30616"/>
        <dbReference type="ChEBI" id="CHEBI:61560"/>
        <dbReference type="ChEBI" id="CHEBI:73316"/>
        <dbReference type="ChEBI" id="CHEBI:456216"/>
        <dbReference type="EC" id="2.7.4.6"/>
    </reaction>
</comment>
<comment type="function">
    <text evidence="11">Major role in the synthesis of nucleoside triphosphates other than ATP. The ATP gamma phosphate is transferred to the NDP beta phosphate via a ping-pong mechanism, using a phosphorylated active-site intermediate.</text>
</comment>
<dbReference type="Proteomes" id="UP000075420">
    <property type="component" value="Unassembled WGS sequence"/>
</dbReference>
<dbReference type="PROSITE" id="PS51374">
    <property type="entry name" value="NDPK_LIKE"/>
    <property type="match status" value="1"/>
</dbReference>
<dbReference type="PRINTS" id="PR01243">
    <property type="entry name" value="NUCDPKINASE"/>
</dbReference>
<keyword evidence="7 11" id="KW-0418">Kinase</keyword>
<evidence type="ECO:0000313" key="16">
    <source>
        <dbReference type="Proteomes" id="UP000075420"/>
    </source>
</evidence>
<reference evidence="15 16" key="1">
    <citation type="submission" date="2014-02" db="EMBL/GenBank/DDBJ databases">
        <title>The small core and large imbalanced accessory genome model reveals a collaborative survival strategy of Sorangium cellulosum strains in nature.</title>
        <authorList>
            <person name="Han K."/>
            <person name="Peng R."/>
            <person name="Blom J."/>
            <person name="Li Y.-Z."/>
        </authorList>
    </citation>
    <scope>NUCLEOTIDE SEQUENCE [LARGE SCALE GENOMIC DNA]</scope>
    <source>
        <strain evidence="15 16">So0157-25</strain>
    </source>
</reference>
<evidence type="ECO:0000256" key="12">
    <source>
        <dbReference type="PROSITE-ProRule" id="PRU00706"/>
    </source>
</evidence>
<feature type="binding site" evidence="11 12">
    <location>
        <position position="93"/>
    </location>
    <ligand>
        <name>ATP</name>
        <dbReference type="ChEBI" id="CHEBI:30616"/>
    </ligand>
</feature>
<name>A0A150P5S4_SORCE</name>
<sequence>MALERTLSIIKPDAMEKNTAGAIIARLEKEGFTIKAMKRIHLTRAEAEGFYAEHRGRGFFDELVTFMSRSPILVMALEREDAVAKYREVIGATDPAKAAEGTIRKLFGASVGENAVHGSDKTSTAAREIAYFFAGYEVAPSATA</sequence>
<accession>A0A150P5S4</accession>
<dbReference type="InterPro" id="IPR001564">
    <property type="entry name" value="Nucleoside_diP_kinase"/>
</dbReference>
<evidence type="ECO:0000256" key="3">
    <source>
        <dbReference type="ARBA" id="ARBA00022553"/>
    </source>
</evidence>
<comment type="subunit">
    <text evidence="11">Homotetramer.</text>
</comment>
<evidence type="ECO:0000256" key="9">
    <source>
        <dbReference type="ARBA" id="ARBA00022842"/>
    </source>
</evidence>
<comment type="similarity">
    <text evidence="2 11 12 13">Belongs to the NDK family.</text>
</comment>
<dbReference type="FunFam" id="3.30.70.141:FF:000017">
    <property type="entry name" value="Nucleoside diphosphate kinase"/>
    <property type="match status" value="1"/>
</dbReference>
<evidence type="ECO:0000256" key="2">
    <source>
        <dbReference type="ARBA" id="ARBA00008142"/>
    </source>
</evidence>
<dbReference type="GO" id="GO:0006183">
    <property type="term" value="P:GTP biosynthetic process"/>
    <property type="evidence" value="ECO:0007669"/>
    <property type="project" value="UniProtKB-UniRule"/>
</dbReference>
<protein>
    <recommendedName>
        <fullName evidence="11">Nucleoside diphosphate kinase</fullName>
        <shortName evidence="11">NDK</shortName>
        <shortName evidence="11">NDP kinase</shortName>
        <ecNumber evidence="11">2.7.4.6</ecNumber>
    </recommendedName>
    <alternativeName>
        <fullName evidence="11">Nucleoside-2-P kinase</fullName>
    </alternativeName>
</protein>
<keyword evidence="4 11" id="KW-0808">Transferase</keyword>
<comment type="subcellular location">
    <subcellularLocation>
        <location evidence="11">Cytoplasm</location>
    </subcellularLocation>
</comment>
<comment type="cofactor">
    <cofactor evidence="1 11">
        <name>Mg(2+)</name>
        <dbReference type="ChEBI" id="CHEBI:18420"/>
    </cofactor>
</comment>
<evidence type="ECO:0000256" key="6">
    <source>
        <dbReference type="ARBA" id="ARBA00022741"/>
    </source>
</evidence>
<evidence type="ECO:0000256" key="13">
    <source>
        <dbReference type="RuleBase" id="RU004011"/>
    </source>
</evidence>
<dbReference type="PANTHER" id="PTHR46161:SF3">
    <property type="entry name" value="NUCLEOSIDE DIPHOSPHATE KINASE DDB_G0292928-RELATED"/>
    <property type="match status" value="1"/>
</dbReference>
<evidence type="ECO:0000256" key="4">
    <source>
        <dbReference type="ARBA" id="ARBA00022679"/>
    </source>
</evidence>
<organism evidence="15 16">
    <name type="scientific">Sorangium cellulosum</name>
    <name type="common">Polyangium cellulosum</name>
    <dbReference type="NCBI Taxonomy" id="56"/>
    <lineage>
        <taxon>Bacteria</taxon>
        <taxon>Pseudomonadati</taxon>
        <taxon>Myxococcota</taxon>
        <taxon>Polyangia</taxon>
        <taxon>Polyangiales</taxon>
        <taxon>Polyangiaceae</taxon>
        <taxon>Sorangium</taxon>
    </lineage>
</organism>
<dbReference type="GO" id="GO:0006241">
    <property type="term" value="P:CTP biosynthetic process"/>
    <property type="evidence" value="ECO:0007669"/>
    <property type="project" value="UniProtKB-UniRule"/>
</dbReference>
<dbReference type="GO" id="GO:0004550">
    <property type="term" value="F:nucleoside diphosphate kinase activity"/>
    <property type="evidence" value="ECO:0007669"/>
    <property type="project" value="UniProtKB-UniRule"/>
</dbReference>
<dbReference type="HAMAP" id="MF_00451">
    <property type="entry name" value="NDP_kinase"/>
    <property type="match status" value="1"/>
</dbReference>
<keyword evidence="8 11" id="KW-0067">ATP-binding</keyword>
<comment type="catalytic activity">
    <reaction evidence="11">
        <text>a ribonucleoside 5'-diphosphate + ATP = a ribonucleoside 5'-triphosphate + ADP</text>
        <dbReference type="Rhea" id="RHEA:18113"/>
        <dbReference type="ChEBI" id="CHEBI:30616"/>
        <dbReference type="ChEBI" id="CHEBI:57930"/>
        <dbReference type="ChEBI" id="CHEBI:61557"/>
        <dbReference type="ChEBI" id="CHEBI:456216"/>
        <dbReference type="EC" id="2.7.4.6"/>
    </reaction>
</comment>
<evidence type="ECO:0000259" key="14">
    <source>
        <dbReference type="SMART" id="SM00562"/>
    </source>
</evidence>
<feature type="binding site" evidence="11 12">
    <location>
        <position position="11"/>
    </location>
    <ligand>
        <name>ATP</name>
        <dbReference type="ChEBI" id="CHEBI:30616"/>
    </ligand>
</feature>
<evidence type="ECO:0000256" key="11">
    <source>
        <dbReference type="HAMAP-Rule" id="MF_00451"/>
    </source>
</evidence>
<feature type="binding site" evidence="11 12">
    <location>
        <position position="104"/>
    </location>
    <ligand>
        <name>ATP</name>
        <dbReference type="ChEBI" id="CHEBI:30616"/>
    </ligand>
</feature>
<feature type="binding site" evidence="11 12">
    <location>
        <position position="59"/>
    </location>
    <ligand>
        <name>ATP</name>
        <dbReference type="ChEBI" id="CHEBI:30616"/>
    </ligand>
</feature>
<keyword evidence="9 11" id="KW-0460">Magnesium</keyword>
<dbReference type="GO" id="GO:0006228">
    <property type="term" value="P:UTP biosynthetic process"/>
    <property type="evidence" value="ECO:0007669"/>
    <property type="project" value="UniProtKB-UniRule"/>
</dbReference>
<dbReference type="InterPro" id="IPR036850">
    <property type="entry name" value="NDK-like_dom_sf"/>
</dbReference>
<keyword evidence="11" id="KW-0963">Cytoplasm</keyword>
<keyword evidence="5 11" id="KW-0479">Metal-binding</keyword>
<feature type="active site" description="Pros-phosphohistidine intermediate" evidence="11 12">
    <location>
        <position position="117"/>
    </location>
</feature>
<keyword evidence="3 11" id="KW-0597">Phosphoprotein</keyword>
<dbReference type="GO" id="GO:0005524">
    <property type="term" value="F:ATP binding"/>
    <property type="evidence" value="ECO:0007669"/>
    <property type="project" value="UniProtKB-UniRule"/>
</dbReference>
<comment type="caution">
    <text evidence="15">The sequence shown here is derived from an EMBL/GenBank/DDBJ whole genome shotgun (WGS) entry which is preliminary data.</text>
</comment>
<dbReference type="SUPFAM" id="SSF54919">
    <property type="entry name" value="Nucleoside diphosphate kinase, NDK"/>
    <property type="match status" value="1"/>
</dbReference>
<dbReference type="EC" id="2.7.4.6" evidence="11"/>
<feature type="binding site" evidence="11 12">
    <location>
        <position position="114"/>
    </location>
    <ligand>
        <name>ATP</name>
        <dbReference type="ChEBI" id="CHEBI:30616"/>
    </ligand>
</feature>
<dbReference type="Gene3D" id="3.30.70.141">
    <property type="entry name" value="Nucleoside diphosphate kinase-like domain"/>
    <property type="match status" value="1"/>
</dbReference>
<evidence type="ECO:0000256" key="8">
    <source>
        <dbReference type="ARBA" id="ARBA00022840"/>
    </source>
</evidence>
<keyword evidence="6 11" id="KW-0547">Nucleotide-binding</keyword>
<dbReference type="AlphaFoldDB" id="A0A150P5S4"/>
<evidence type="ECO:0000256" key="7">
    <source>
        <dbReference type="ARBA" id="ARBA00022777"/>
    </source>
</evidence>
<feature type="binding site" evidence="11 12">
    <location>
        <position position="87"/>
    </location>
    <ligand>
        <name>ATP</name>
        <dbReference type="ChEBI" id="CHEBI:30616"/>
    </ligand>
</feature>
<dbReference type="CDD" id="cd04413">
    <property type="entry name" value="NDPk_I"/>
    <property type="match status" value="1"/>
</dbReference>
<dbReference type="NCBIfam" id="NF001908">
    <property type="entry name" value="PRK00668.1"/>
    <property type="match status" value="1"/>
</dbReference>
<feature type="domain" description="Nucleoside diphosphate kinase-like" evidence="14">
    <location>
        <begin position="3"/>
        <end position="140"/>
    </location>
</feature>
<keyword evidence="10 11" id="KW-0546">Nucleotide metabolism</keyword>
<dbReference type="GO" id="GO:0046872">
    <property type="term" value="F:metal ion binding"/>
    <property type="evidence" value="ECO:0007669"/>
    <property type="project" value="UniProtKB-KW"/>
</dbReference>
<evidence type="ECO:0000313" key="15">
    <source>
        <dbReference type="EMBL" id="KYF51042.1"/>
    </source>
</evidence>
<proteinExistence type="inferred from homology"/>
<dbReference type="Pfam" id="PF00334">
    <property type="entry name" value="NDK"/>
    <property type="match status" value="1"/>
</dbReference>